<dbReference type="PANTHER" id="PTHR44329">
    <property type="entry name" value="SERINE/THREONINE-PROTEIN KINASE TNNI3K-RELATED"/>
    <property type="match status" value="1"/>
</dbReference>
<feature type="transmembrane region" description="Helical" evidence="1">
    <location>
        <begin position="277"/>
        <end position="296"/>
    </location>
</feature>
<keyword evidence="4" id="KW-1185">Reference proteome</keyword>
<feature type="domain" description="Protein kinase" evidence="2">
    <location>
        <begin position="13"/>
        <end position="297"/>
    </location>
</feature>
<evidence type="ECO:0000259" key="2">
    <source>
        <dbReference type="PROSITE" id="PS50011"/>
    </source>
</evidence>
<dbReference type="GO" id="GO:0004674">
    <property type="term" value="F:protein serine/threonine kinase activity"/>
    <property type="evidence" value="ECO:0007669"/>
    <property type="project" value="TreeGrafter"/>
</dbReference>
<gene>
    <name evidence="3" type="ORF">PRK78_002322</name>
</gene>
<sequence length="320" mass="36138">MASPASVPLASSFPTEQVLGIGRTGVVILQEQAAVKLPLRWSTSSDDQVQANIESLKHEQEIYLRLEDCDGVVQLLGCSETATRLRLMENGDLRTYLSRNRRPSNRRQLSWFREMARTLARIHDHRIIVVDIASRNLLLDSDLSVKFCDFTESTKLPLDACMETADDGGYTIRTDIGQLGAVMYEVLTEQHCEFDIFKDVPSEVSHGSWPRSEELPSTENVWLGQIIEKCWTEGAFRNAYDLLSALESVNIDDELPKQRKICQGSGPLKRLVSRLEGILFSPITLATLGAILLYIWSQRRGCYLQIVVRHLFPKLSITQT</sequence>
<keyword evidence="1" id="KW-0812">Transmembrane</keyword>
<dbReference type="Proteomes" id="UP001219355">
    <property type="component" value="Chromosome 1"/>
</dbReference>
<dbReference type="EMBL" id="CP120627">
    <property type="protein sequence ID" value="WEW56867.1"/>
    <property type="molecule type" value="Genomic_DNA"/>
</dbReference>
<evidence type="ECO:0000313" key="4">
    <source>
        <dbReference type="Proteomes" id="UP001219355"/>
    </source>
</evidence>
<reference evidence="3" key="1">
    <citation type="submission" date="2023-03" db="EMBL/GenBank/DDBJ databases">
        <title>Emydomyces testavorans Genome Sequence.</title>
        <authorList>
            <person name="Hoyer L."/>
        </authorList>
    </citation>
    <scope>NUCLEOTIDE SEQUENCE</scope>
    <source>
        <strain evidence="3">16-2883</strain>
    </source>
</reference>
<dbReference type="PROSITE" id="PS50011">
    <property type="entry name" value="PROTEIN_KINASE_DOM"/>
    <property type="match status" value="1"/>
</dbReference>
<keyword evidence="1" id="KW-1133">Transmembrane helix</keyword>
<dbReference type="Gene3D" id="1.10.510.10">
    <property type="entry name" value="Transferase(Phosphotransferase) domain 1"/>
    <property type="match status" value="1"/>
</dbReference>
<dbReference type="Pfam" id="PF07714">
    <property type="entry name" value="PK_Tyr_Ser-Thr"/>
    <property type="match status" value="1"/>
</dbReference>
<dbReference type="AlphaFoldDB" id="A0AAF0DE39"/>
<dbReference type="GO" id="GO:0005524">
    <property type="term" value="F:ATP binding"/>
    <property type="evidence" value="ECO:0007669"/>
    <property type="project" value="InterPro"/>
</dbReference>
<dbReference type="InterPro" id="IPR000719">
    <property type="entry name" value="Prot_kinase_dom"/>
</dbReference>
<dbReference type="SUPFAM" id="SSF56112">
    <property type="entry name" value="Protein kinase-like (PK-like)"/>
    <property type="match status" value="1"/>
</dbReference>
<accession>A0AAF0DE39</accession>
<dbReference type="InterPro" id="IPR011009">
    <property type="entry name" value="Kinase-like_dom_sf"/>
</dbReference>
<proteinExistence type="predicted"/>
<dbReference type="InterPro" id="IPR051681">
    <property type="entry name" value="Ser/Thr_Kinases-Pseudokinases"/>
</dbReference>
<dbReference type="InterPro" id="IPR001245">
    <property type="entry name" value="Ser-Thr/Tyr_kinase_cat_dom"/>
</dbReference>
<evidence type="ECO:0000313" key="3">
    <source>
        <dbReference type="EMBL" id="WEW56867.1"/>
    </source>
</evidence>
<protein>
    <recommendedName>
        <fullName evidence="2">Protein kinase domain-containing protein</fullName>
    </recommendedName>
</protein>
<keyword evidence="1" id="KW-0472">Membrane</keyword>
<organism evidence="3 4">
    <name type="scientific">Emydomyces testavorans</name>
    <dbReference type="NCBI Taxonomy" id="2070801"/>
    <lineage>
        <taxon>Eukaryota</taxon>
        <taxon>Fungi</taxon>
        <taxon>Dikarya</taxon>
        <taxon>Ascomycota</taxon>
        <taxon>Pezizomycotina</taxon>
        <taxon>Eurotiomycetes</taxon>
        <taxon>Eurotiomycetidae</taxon>
        <taxon>Onygenales</taxon>
        <taxon>Nannizziopsiaceae</taxon>
        <taxon>Emydomyces</taxon>
    </lineage>
</organism>
<name>A0AAF0DE39_9EURO</name>
<evidence type="ECO:0000256" key="1">
    <source>
        <dbReference type="SAM" id="Phobius"/>
    </source>
</evidence>